<proteinExistence type="predicted"/>
<evidence type="ECO:0000313" key="3">
    <source>
        <dbReference type="Proteomes" id="UP000290287"/>
    </source>
</evidence>
<dbReference type="GO" id="GO:0003824">
    <property type="term" value="F:catalytic activity"/>
    <property type="evidence" value="ECO:0007669"/>
    <property type="project" value="InterPro"/>
</dbReference>
<sequence length="188" mass="20814">MPVLVGGQRINILACHPTPPVFDGKEKRNLRRNADELRLLRDIVDGADYLSDDAGSNEPLEDAFIIIGDLNADNRYGDGDRDEIQKLLTHPRIHPSTSTGSLIPFSKHGSKMGKIVKGNRFATHESGLRLDYVLPSKELEPFASSVICTVDDLEHIKSCDSNMENMSCFGSDHRLVMVDVVLKSGDIR</sequence>
<dbReference type="OrthoDB" id="292013at2"/>
<dbReference type="Proteomes" id="UP000290287">
    <property type="component" value="Unassembled WGS sequence"/>
</dbReference>
<dbReference type="Pfam" id="PF03372">
    <property type="entry name" value="Exo_endo_phos"/>
    <property type="match status" value="1"/>
</dbReference>
<dbReference type="AlphaFoldDB" id="A0A4Q0YSR9"/>
<gene>
    <name evidence="2" type="ORF">CS022_08300</name>
</gene>
<evidence type="ECO:0000259" key="1">
    <source>
        <dbReference type="Pfam" id="PF03372"/>
    </source>
</evidence>
<protein>
    <recommendedName>
        <fullName evidence="1">Endonuclease/exonuclease/phosphatase domain-containing protein</fullName>
    </recommendedName>
</protein>
<dbReference type="InterPro" id="IPR005135">
    <property type="entry name" value="Endo/exonuclease/phosphatase"/>
</dbReference>
<dbReference type="RefSeq" id="WP_129121887.1">
    <property type="nucleotide sequence ID" value="NZ_PEIB01000007.1"/>
</dbReference>
<dbReference type="SUPFAM" id="SSF56219">
    <property type="entry name" value="DNase I-like"/>
    <property type="match status" value="1"/>
</dbReference>
<accession>A0A4Q0YSR9</accession>
<keyword evidence="3" id="KW-1185">Reference proteome</keyword>
<organism evidence="2 3">
    <name type="scientific">Veronia nyctiphanis</name>
    <dbReference type="NCBI Taxonomy" id="1278244"/>
    <lineage>
        <taxon>Bacteria</taxon>
        <taxon>Pseudomonadati</taxon>
        <taxon>Pseudomonadota</taxon>
        <taxon>Gammaproteobacteria</taxon>
        <taxon>Vibrionales</taxon>
        <taxon>Vibrionaceae</taxon>
        <taxon>Veronia</taxon>
    </lineage>
</organism>
<dbReference type="EMBL" id="PEIB01000007">
    <property type="protein sequence ID" value="RXJ73723.1"/>
    <property type="molecule type" value="Genomic_DNA"/>
</dbReference>
<dbReference type="Gene3D" id="3.60.10.10">
    <property type="entry name" value="Endonuclease/exonuclease/phosphatase"/>
    <property type="match status" value="1"/>
</dbReference>
<name>A0A4Q0YSR9_9GAMM</name>
<comment type="caution">
    <text evidence="2">The sequence shown here is derived from an EMBL/GenBank/DDBJ whole genome shotgun (WGS) entry which is preliminary data.</text>
</comment>
<reference evidence="2 3" key="1">
    <citation type="submission" date="2017-10" db="EMBL/GenBank/DDBJ databases">
        <title>Nyctiphanis sp. nov., isolated from the stomach of the euphausiid Nyctiphanes simplex (Hansen, 1911) in the Gulf of California.</title>
        <authorList>
            <person name="Gomez-Gil B."/>
            <person name="Aguilar-Mendez M."/>
            <person name="Lopez-Cortes A."/>
            <person name="Gomez-Gutierrez J."/>
            <person name="Roque A."/>
            <person name="Lang E."/>
            <person name="Gonzalez-Castillo A."/>
        </authorList>
    </citation>
    <scope>NUCLEOTIDE SEQUENCE [LARGE SCALE GENOMIC DNA]</scope>
    <source>
        <strain evidence="2 3">CAIM 600</strain>
    </source>
</reference>
<dbReference type="InterPro" id="IPR036691">
    <property type="entry name" value="Endo/exonu/phosph_ase_sf"/>
</dbReference>
<evidence type="ECO:0000313" key="2">
    <source>
        <dbReference type="EMBL" id="RXJ73723.1"/>
    </source>
</evidence>
<feature type="domain" description="Endonuclease/exonuclease/phosphatase" evidence="1">
    <location>
        <begin position="48"/>
        <end position="173"/>
    </location>
</feature>